<dbReference type="PANTHER" id="PTHR11236">
    <property type="entry name" value="AMINOBENZOATE/ANTHRANILATE SYNTHASE"/>
    <property type="match status" value="1"/>
</dbReference>
<organism evidence="6 7">
    <name type="scientific">Mycolicibacillus parakoreensis</name>
    <dbReference type="NCBI Taxonomy" id="1069221"/>
    <lineage>
        <taxon>Bacteria</taxon>
        <taxon>Bacillati</taxon>
        <taxon>Actinomycetota</taxon>
        <taxon>Actinomycetes</taxon>
        <taxon>Mycobacteriales</taxon>
        <taxon>Mycobacteriaceae</taxon>
        <taxon>Mycolicibacillus</taxon>
    </lineage>
</organism>
<protein>
    <submittedName>
        <fullName evidence="6">Salicylate synthase</fullName>
        <ecNumber evidence="6">4.2.99.21</ecNumber>
    </submittedName>
</protein>
<comment type="cofactor">
    <cofactor evidence="1">
        <name>Mg(2+)</name>
        <dbReference type="ChEBI" id="CHEBI:18420"/>
    </cofactor>
</comment>
<evidence type="ECO:0000256" key="4">
    <source>
        <dbReference type="ARBA" id="ARBA00023239"/>
    </source>
</evidence>
<dbReference type="PANTHER" id="PTHR11236:SF48">
    <property type="entry name" value="ISOCHORISMATE SYNTHASE MENF"/>
    <property type="match status" value="1"/>
</dbReference>
<dbReference type="RefSeq" id="WP_240172118.1">
    <property type="nucleotide sequence ID" value="NZ_CP092365.1"/>
</dbReference>
<dbReference type="EMBL" id="CP092365">
    <property type="protein sequence ID" value="ULN53874.1"/>
    <property type="molecule type" value="Genomic_DNA"/>
</dbReference>
<evidence type="ECO:0000256" key="1">
    <source>
        <dbReference type="ARBA" id="ARBA00001946"/>
    </source>
</evidence>
<gene>
    <name evidence="6" type="ORF">MIU77_06145</name>
</gene>
<dbReference type="NCBIfam" id="TIGR03494">
    <property type="entry name" value="salicyl_syn"/>
    <property type="match status" value="1"/>
</dbReference>
<reference evidence="6" key="1">
    <citation type="submission" date="2022-08" db="EMBL/GenBank/DDBJ databases">
        <title>Complete genome sequence of 14 non-tuberculosis mycobacteria type-strains.</title>
        <authorList>
            <person name="Igarashi Y."/>
            <person name="Osugi A."/>
            <person name="Mitarai S."/>
        </authorList>
    </citation>
    <scope>NUCLEOTIDE SEQUENCE</scope>
    <source>
        <strain evidence="6">DSM 45575</strain>
    </source>
</reference>
<keyword evidence="7" id="KW-1185">Reference proteome</keyword>
<keyword evidence="4 6" id="KW-0456">Lyase</keyword>
<evidence type="ECO:0000313" key="7">
    <source>
        <dbReference type="Proteomes" id="UP001055200"/>
    </source>
</evidence>
<sequence>MTEVSVQAPVAAADLVEIPPGFDPADLAAELAAVLPERDGEDYQLYERGGIWTLAIGVRAMVELDSDELRVVDDGRVERRGWSGRPAAVLAEAVDAMLLEADQAFGWVTFEFAAHRWGLQDRLDPGTPLARVFCPRIRIVVTAEHVRLCDADARCRAALAELLRQEPTPAPTPSAVNVGLDTSGFCDRVAGAIGEIEAGRYEKVILSRRVPLPFAVDFPATYRLGRRSNTPARSFLLRVGGIRSLGFSPELVAAVRANGVVLTEPLAGTRALGRGAAPDRQAREDLVSDSKEIVEHAISVRTSMAEMAEVAEPGTAAVTDFMTVRERGSVQHLGSTVRARLAPRCNRMDALEAFFPAVTASGIPKGEALDAIMRLDEGLRGLYSGAVVMFGADGEMDAALTLRAAYERDGQAWLRAGAGIIAASTPEREFEETCEKLATVAPYLVAVAGQAERR</sequence>
<dbReference type="Gene3D" id="3.60.120.10">
    <property type="entry name" value="Anthranilate synthase"/>
    <property type="match status" value="1"/>
</dbReference>
<dbReference type="GO" id="GO:0043904">
    <property type="term" value="F:isochorismate pyruvate lyase activity"/>
    <property type="evidence" value="ECO:0007669"/>
    <property type="project" value="UniProtKB-EC"/>
</dbReference>
<name>A0ABY3U1N7_9MYCO</name>
<dbReference type="Pfam" id="PF00425">
    <property type="entry name" value="Chorismate_bind"/>
    <property type="match status" value="1"/>
</dbReference>
<dbReference type="InterPro" id="IPR019996">
    <property type="entry name" value="Salicylate_synthase"/>
</dbReference>
<dbReference type="InterPro" id="IPR015890">
    <property type="entry name" value="Chorismate_C"/>
</dbReference>
<dbReference type="InterPro" id="IPR019999">
    <property type="entry name" value="Anth_synth_I-like"/>
</dbReference>
<accession>A0ABY3U1N7</accession>
<feature type="domain" description="Chorismate-utilising enzyme C-terminal" evidence="5">
    <location>
        <begin position="183"/>
        <end position="436"/>
    </location>
</feature>
<evidence type="ECO:0000256" key="3">
    <source>
        <dbReference type="ARBA" id="ARBA00022842"/>
    </source>
</evidence>
<dbReference type="Proteomes" id="UP001055200">
    <property type="component" value="Chromosome"/>
</dbReference>
<evidence type="ECO:0000256" key="2">
    <source>
        <dbReference type="ARBA" id="ARBA00022723"/>
    </source>
</evidence>
<dbReference type="SUPFAM" id="SSF56322">
    <property type="entry name" value="ADC synthase"/>
    <property type="match status" value="1"/>
</dbReference>
<dbReference type="PRINTS" id="PR00095">
    <property type="entry name" value="ANTSNTHASEI"/>
</dbReference>
<dbReference type="InterPro" id="IPR005801">
    <property type="entry name" value="ADC_synthase"/>
</dbReference>
<evidence type="ECO:0000259" key="5">
    <source>
        <dbReference type="Pfam" id="PF00425"/>
    </source>
</evidence>
<evidence type="ECO:0000313" key="6">
    <source>
        <dbReference type="EMBL" id="ULN53874.1"/>
    </source>
</evidence>
<keyword evidence="3" id="KW-0460">Magnesium</keyword>
<dbReference type="EC" id="4.2.99.21" evidence="6"/>
<keyword evidence="2" id="KW-0479">Metal-binding</keyword>
<proteinExistence type="predicted"/>